<dbReference type="AlphaFoldDB" id="A0A8J3VPA8"/>
<proteinExistence type="predicted"/>
<evidence type="ECO:0000313" key="1">
    <source>
        <dbReference type="EMBL" id="GIH13078.1"/>
    </source>
</evidence>
<reference evidence="1" key="1">
    <citation type="submission" date="2021-01" db="EMBL/GenBank/DDBJ databases">
        <title>Whole genome shotgun sequence of Rugosimonospora africana NBRC 104875.</title>
        <authorList>
            <person name="Komaki H."/>
            <person name="Tamura T."/>
        </authorList>
    </citation>
    <scope>NUCLEOTIDE SEQUENCE</scope>
    <source>
        <strain evidence="1">NBRC 104875</strain>
    </source>
</reference>
<evidence type="ECO:0000313" key="2">
    <source>
        <dbReference type="Proteomes" id="UP000642748"/>
    </source>
</evidence>
<gene>
    <name evidence="1" type="ORF">Raf01_12500</name>
</gene>
<dbReference type="Proteomes" id="UP000642748">
    <property type="component" value="Unassembled WGS sequence"/>
</dbReference>
<protein>
    <submittedName>
        <fullName evidence="1">Uncharacterized protein</fullName>
    </submittedName>
</protein>
<keyword evidence="2" id="KW-1185">Reference proteome</keyword>
<comment type="caution">
    <text evidence="1">The sequence shown here is derived from an EMBL/GenBank/DDBJ whole genome shotgun (WGS) entry which is preliminary data.</text>
</comment>
<dbReference type="EMBL" id="BONZ01000013">
    <property type="protein sequence ID" value="GIH13078.1"/>
    <property type="molecule type" value="Genomic_DNA"/>
</dbReference>
<accession>A0A8J3VPA8</accession>
<sequence>MRVADLTLTVAQSTSERPTETVVMIDSCPDDQEIAAVVVRLDDVPAFARTLLDLYTR</sequence>
<organism evidence="1 2">
    <name type="scientific">Rugosimonospora africana</name>
    <dbReference type="NCBI Taxonomy" id="556532"/>
    <lineage>
        <taxon>Bacteria</taxon>
        <taxon>Bacillati</taxon>
        <taxon>Actinomycetota</taxon>
        <taxon>Actinomycetes</taxon>
        <taxon>Micromonosporales</taxon>
        <taxon>Micromonosporaceae</taxon>
        <taxon>Rugosimonospora</taxon>
    </lineage>
</organism>
<name>A0A8J3VPA8_9ACTN</name>